<accession>A0ABX2RMK6</accession>
<dbReference type="EMBL" id="JACCCQ010000001">
    <property type="protein sequence ID" value="NYF57325.1"/>
    <property type="molecule type" value="Genomic_DNA"/>
</dbReference>
<gene>
    <name evidence="1" type="ORF">HDA35_003156</name>
</gene>
<protein>
    <submittedName>
        <fullName evidence="1">Uncharacterized protein</fullName>
    </submittedName>
</protein>
<evidence type="ECO:0000313" key="1">
    <source>
        <dbReference type="EMBL" id="NYF57325.1"/>
    </source>
</evidence>
<comment type="caution">
    <text evidence="1">The sequence shown here is derived from an EMBL/GenBank/DDBJ whole genome shotgun (WGS) entry which is preliminary data.</text>
</comment>
<keyword evidence="2" id="KW-1185">Reference proteome</keyword>
<sequence>MTVRDIGIITATGQPAIAGTFHTLVLQPTSFCNLDCS</sequence>
<evidence type="ECO:0000313" key="2">
    <source>
        <dbReference type="Proteomes" id="UP000631553"/>
    </source>
</evidence>
<name>A0ABX2RMK6_9ACTN</name>
<reference evidence="1 2" key="1">
    <citation type="submission" date="2020-07" db="EMBL/GenBank/DDBJ databases">
        <title>Sequencing the genomes of 1000 actinobacteria strains.</title>
        <authorList>
            <person name="Klenk H.-P."/>
        </authorList>
    </citation>
    <scope>NUCLEOTIDE SEQUENCE [LARGE SCALE GENOMIC DNA]</scope>
    <source>
        <strain evidence="1 2">DSM 43814</strain>
    </source>
</reference>
<dbReference type="Proteomes" id="UP000631553">
    <property type="component" value="Unassembled WGS sequence"/>
</dbReference>
<proteinExistence type="predicted"/>
<organism evidence="1 2">
    <name type="scientific">Micromonospora purpureochromogenes</name>
    <dbReference type="NCBI Taxonomy" id="47872"/>
    <lineage>
        <taxon>Bacteria</taxon>
        <taxon>Bacillati</taxon>
        <taxon>Actinomycetota</taxon>
        <taxon>Actinomycetes</taxon>
        <taxon>Micromonosporales</taxon>
        <taxon>Micromonosporaceae</taxon>
        <taxon>Micromonospora</taxon>
    </lineage>
</organism>